<name>A0A9D4CAZ6_DREPO</name>
<reference evidence="1" key="1">
    <citation type="journal article" date="2019" name="bioRxiv">
        <title>The Genome of the Zebra Mussel, Dreissena polymorpha: A Resource for Invasive Species Research.</title>
        <authorList>
            <person name="McCartney M.A."/>
            <person name="Auch B."/>
            <person name="Kono T."/>
            <person name="Mallez S."/>
            <person name="Zhang Y."/>
            <person name="Obille A."/>
            <person name="Becker A."/>
            <person name="Abrahante J.E."/>
            <person name="Garbe J."/>
            <person name="Badalamenti J.P."/>
            <person name="Herman A."/>
            <person name="Mangelson H."/>
            <person name="Liachko I."/>
            <person name="Sullivan S."/>
            <person name="Sone E.D."/>
            <person name="Koren S."/>
            <person name="Silverstein K.A.T."/>
            <person name="Beckman K.B."/>
            <person name="Gohl D.M."/>
        </authorList>
    </citation>
    <scope>NUCLEOTIDE SEQUENCE</scope>
    <source>
        <strain evidence="1">Duluth1</strain>
        <tissue evidence="1">Whole animal</tissue>
    </source>
</reference>
<proteinExistence type="predicted"/>
<keyword evidence="2" id="KW-1185">Reference proteome</keyword>
<comment type="caution">
    <text evidence="1">The sequence shown here is derived from an EMBL/GenBank/DDBJ whole genome shotgun (WGS) entry which is preliminary data.</text>
</comment>
<dbReference type="EMBL" id="JAIWYP010000013">
    <property type="protein sequence ID" value="KAH3720301.1"/>
    <property type="molecule type" value="Genomic_DNA"/>
</dbReference>
<accession>A0A9D4CAZ6</accession>
<reference evidence="1" key="2">
    <citation type="submission" date="2020-11" db="EMBL/GenBank/DDBJ databases">
        <authorList>
            <person name="McCartney M.A."/>
            <person name="Auch B."/>
            <person name="Kono T."/>
            <person name="Mallez S."/>
            <person name="Becker A."/>
            <person name="Gohl D.M."/>
            <person name="Silverstein K.A.T."/>
            <person name="Koren S."/>
            <person name="Bechman K.B."/>
            <person name="Herman A."/>
            <person name="Abrahante J.E."/>
            <person name="Garbe J."/>
        </authorList>
    </citation>
    <scope>NUCLEOTIDE SEQUENCE</scope>
    <source>
        <strain evidence="1">Duluth1</strain>
        <tissue evidence="1">Whole animal</tissue>
    </source>
</reference>
<evidence type="ECO:0000313" key="1">
    <source>
        <dbReference type="EMBL" id="KAH3720301.1"/>
    </source>
</evidence>
<gene>
    <name evidence="1" type="ORF">DPMN_063197</name>
</gene>
<dbReference type="AlphaFoldDB" id="A0A9D4CAZ6"/>
<organism evidence="1 2">
    <name type="scientific">Dreissena polymorpha</name>
    <name type="common">Zebra mussel</name>
    <name type="synonym">Mytilus polymorpha</name>
    <dbReference type="NCBI Taxonomy" id="45954"/>
    <lineage>
        <taxon>Eukaryota</taxon>
        <taxon>Metazoa</taxon>
        <taxon>Spiralia</taxon>
        <taxon>Lophotrochozoa</taxon>
        <taxon>Mollusca</taxon>
        <taxon>Bivalvia</taxon>
        <taxon>Autobranchia</taxon>
        <taxon>Heteroconchia</taxon>
        <taxon>Euheterodonta</taxon>
        <taxon>Imparidentia</taxon>
        <taxon>Neoheterodontei</taxon>
        <taxon>Myida</taxon>
        <taxon>Dreissenoidea</taxon>
        <taxon>Dreissenidae</taxon>
        <taxon>Dreissena</taxon>
    </lineage>
</organism>
<evidence type="ECO:0000313" key="2">
    <source>
        <dbReference type="Proteomes" id="UP000828390"/>
    </source>
</evidence>
<protein>
    <submittedName>
        <fullName evidence="1">Uncharacterized protein</fullName>
    </submittedName>
</protein>
<dbReference type="Proteomes" id="UP000828390">
    <property type="component" value="Unassembled WGS sequence"/>
</dbReference>
<sequence>MFSPRTVRVEITVPSLDSVTSWCLLKLVTYILSPSGLTAQDLTVVWKTVIMRCCIYVEMKGVI</sequence>